<protein>
    <submittedName>
        <fullName evidence="1">Uncharacterized protein</fullName>
    </submittedName>
</protein>
<dbReference type="Pfam" id="PF20773">
    <property type="entry name" value="InhA-like_MAM"/>
    <property type="match status" value="1"/>
</dbReference>
<reference evidence="1" key="1">
    <citation type="submission" date="2018-05" db="EMBL/GenBank/DDBJ databases">
        <authorList>
            <person name="Lanie J.A."/>
            <person name="Ng W.-L."/>
            <person name="Kazmierczak K.M."/>
            <person name="Andrzejewski T.M."/>
            <person name="Davidsen T.M."/>
            <person name="Wayne K.J."/>
            <person name="Tettelin H."/>
            <person name="Glass J.I."/>
            <person name="Rusch D."/>
            <person name="Podicherti R."/>
            <person name="Tsui H.-C.T."/>
            <person name="Winkler M.E."/>
        </authorList>
    </citation>
    <scope>NUCLEOTIDE SEQUENCE</scope>
</reference>
<organism evidence="1">
    <name type="scientific">marine metagenome</name>
    <dbReference type="NCBI Taxonomy" id="408172"/>
    <lineage>
        <taxon>unclassified sequences</taxon>
        <taxon>metagenomes</taxon>
        <taxon>ecological metagenomes</taxon>
    </lineage>
</organism>
<dbReference type="Gene3D" id="2.60.120.260">
    <property type="entry name" value="Galactose-binding domain-like"/>
    <property type="match status" value="1"/>
</dbReference>
<feature type="non-terminal residue" evidence="1">
    <location>
        <position position="233"/>
    </location>
</feature>
<proteinExistence type="predicted"/>
<accession>A0A383DVR4</accession>
<dbReference type="EMBL" id="UINC01220465">
    <property type="protein sequence ID" value="SVE48389.1"/>
    <property type="molecule type" value="Genomic_DNA"/>
</dbReference>
<gene>
    <name evidence="1" type="ORF">METZ01_LOCUS501243</name>
</gene>
<feature type="non-terminal residue" evidence="1">
    <location>
        <position position="1"/>
    </location>
</feature>
<dbReference type="AlphaFoldDB" id="A0A383DVR4"/>
<evidence type="ECO:0000313" key="1">
    <source>
        <dbReference type="EMBL" id="SVE48389.1"/>
    </source>
</evidence>
<name>A0A383DVR4_9ZZZZ</name>
<sequence>SNSTRNGWNNILIDVDFDELYVDSNSRMLEKTLVETTITDNGTYYWNRVNTTLDSDRKAYSGTNSFWAGDAEEDEYGDEWDAAFKMTSDVSLPSGDVSESRILEIKTWYRTEQRFDGGRVYISKNSGTTWSLLTPLGGYDELMNDGSPCDNDEKAFTGDKSSLGWHAKQFNLSDYRGEDVRIKFIFCSDDSNVWDGWYIDDVTIYKDADPSVVAYFDDFERLGHMWVDPRDWT</sequence>